<evidence type="ECO:0000256" key="3">
    <source>
        <dbReference type="ARBA" id="ARBA00022702"/>
    </source>
</evidence>
<dbReference type="GeneID" id="103125685"/>
<evidence type="ECO:0000256" key="5">
    <source>
        <dbReference type="ARBA" id="ARBA00023157"/>
    </source>
</evidence>
<evidence type="ECO:0000256" key="4">
    <source>
        <dbReference type="ARBA" id="ARBA00022729"/>
    </source>
</evidence>
<keyword evidence="4 9" id="KW-0732">Signal</keyword>
<evidence type="ECO:0000256" key="1">
    <source>
        <dbReference type="ARBA" id="ARBA00004613"/>
    </source>
</evidence>
<dbReference type="PROSITE" id="PS50871">
    <property type="entry name" value="C1Q"/>
    <property type="match status" value="1"/>
</dbReference>
<feature type="chain" id="PRO_5047119805" evidence="9">
    <location>
        <begin position="32"/>
        <end position="323"/>
    </location>
</feature>
<proteinExistence type="inferred from homology"/>
<accession>A0ABM3XL78</accession>
<feature type="domain" description="C1q" evidence="10">
    <location>
        <begin position="168"/>
        <end position="323"/>
    </location>
</feature>
<dbReference type="InterPro" id="IPR001073">
    <property type="entry name" value="C1q_dom"/>
</dbReference>
<dbReference type="RefSeq" id="XP_060049574.1">
    <property type="nucleotide sequence ID" value="XM_060193591.1"/>
</dbReference>
<comment type="subcellular location">
    <subcellularLocation>
        <location evidence="1">Secreted</location>
    </subcellularLocation>
</comment>
<feature type="region of interest" description="Disordered" evidence="8">
    <location>
        <begin position="77"/>
        <end position="109"/>
    </location>
</feature>
<evidence type="ECO:0000256" key="7">
    <source>
        <dbReference type="ARBA" id="ARBA00038198"/>
    </source>
</evidence>
<protein>
    <submittedName>
        <fullName evidence="12">Erythroferrone</fullName>
    </submittedName>
</protein>
<keyword evidence="3" id="KW-0372">Hormone</keyword>
<keyword evidence="5" id="KW-1015">Disulfide bond</keyword>
<feature type="compositionally biased region" description="Pro residues" evidence="8">
    <location>
        <begin position="95"/>
        <end position="109"/>
    </location>
</feature>
<keyword evidence="11" id="KW-1185">Reference proteome</keyword>
<dbReference type="Gene3D" id="2.60.120.40">
    <property type="match status" value="1"/>
</dbReference>
<dbReference type="SUPFAM" id="SSF49842">
    <property type="entry name" value="TNF-like"/>
    <property type="match status" value="1"/>
</dbReference>
<dbReference type="Proteomes" id="UP001652624">
    <property type="component" value="Chromosome 7"/>
</dbReference>
<comment type="similarity">
    <text evidence="7">Belongs to the adipolin/erythroferrone family.</text>
</comment>
<evidence type="ECO:0000259" key="10">
    <source>
        <dbReference type="PROSITE" id="PS50871"/>
    </source>
</evidence>
<dbReference type="InterPro" id="IPR008983">
    <property type="entry name" value="Tumour_necrosis_fac-like_dom"/>
</dbReference>
<evidence type="ECO:0000256" key="2">
    <source>
        <dbReference type="ARBA" id="ARBA00022525"/>
    </source>
</evidence>
<dbReference type="PANTHER" id="PTHR24019:SF11">
    <property type="entry name" value="ERYTHROFERRONE"/>
    <property type="match status" value="1"/>
</dbReference>
<feature type="signal peptide" evidence="9">
    <location>
        <begin position="1"/>
        <end position="31"/>
    </location>
</feature>
<keyword evidence="6" id="KW-0325">Glycoprotein</keyword>
<evidence type="ECO:0000313" key="12">
    <source>
        <dbReference type="RefSeq" id="XP_060049574.1"/>
    </source>
</evidence>
<reference evidence="12" key="1">
    <citation type="submission" date="2025-08" db="UniProtKB">
        <authorList>
            <consortium name="RefSeq"/>
        </authorList>
    </citation>
    <scope>IDENTIFICATION</scope>
</reference>
<dbReference type="PANTHER" id="PTHR24019">
    <property type="entry name" value="ADIPOLIN"/>
    <property type="match status" value="1"/>
</dbReference>
<dbReference type="InterPro" id="IPR052136">
    <property type="entry name" value="Adipolin/Erythroferrone-rel"/>
</dbReference>
<evidence type="ECO:0000256" key="9">
    <source>
        <dbReference type="SAM" id="SignalP"/>
    </source>
</evidence>
<sequence length="323" mass="33829">MAPVRSPQVHLLLVVGAGLVVSGLQPPDAAGNEVPTEPGDSREGPVTSFPEPGSERGGGIDPREAWLLFVRQSDKGANSKRLGRTRARRLRLSLPGPPGPPGPQGPPGPIVSPEVLLKEFQVLLRGAVQQCEHGEGCEPCGPRGPGEEEQTVDVLTLLAAALAPGPRAPRIEAAFHCRLRRDTPVERRALQELGGYYLPAIQGVFGRGPGLNLTSGQYSAPVGGLYTLAATLHVALAEPPRRAPPRPRDHLRLLICIQSRCQSHASLEAVLGLGGGSELFSISVSGMLHLQTGQYASVFLDNASGSLLTARAGSVFSAVLLGA</sequence>
<feature type="region of interest" description="Disordered" evidence="8">
    <location>
        <begin position="24"/>
        <end position="61"/>
    </location>
</feature>
<evidence type="ECO:0000256" key="8">
    <source>
        <dbReference type="SAM" id="MobiDB-lite"/>
    </source>
</evidence>
<organism evidence="11 12">
    <name type="scientific">Erinaceus europaeus</name>
    <name type="common">Western European hedgehog</name>
    <dbReference type="NCBI Taxonomy" id="9365"/>
    <lineage>
        <taxon>Eukaryota</taxon>
        <taxon>Metazoa</taxon>
        <taxon>Chordata</taxon>
        <taxon>Craniata</taxon>
        <taxon>Vertebrata</taxon>
        <taxon>Euteleostomi</taxon>
        <taxon>Mammalia</taxon>
        <taxon>Eutheria</taxon>
        <taxon>Laurasiatheria</taxon>
        <taxon>Eulipotyphla</taxon>
        <taxon>Erinaceidae</taxon>
        <taxon>Erinaceinae</taxon>
        <taxon>Erinaceus</taxon>
    </lineage>
</organism>
<evidence type="ECO:0000313" key="11">
    <source>
        <dbReference type="Proteomes" id="UP001652624"/>
    </source>
</evidence>
<name>A0ABM3XL78_ERIEU</name>
<keyword evidence="2" id="KW-0964">Secreted</keyword>
<gene>
    <name evidence="12" type="primary">ERFE</name>
</gene>
<evidence type="ECO:0000256" key="6">
    <source>
        <dbReference type="ARBA" id="ARBA00023180"/>
    </source>
</evidence>
<feature type="compositionally biased region" description="Basic residues" evidence="8">
    <location>
        <begin position="81"/>
        <end position="91"/>
    </location>
</feature>